<dbReference type="Proteomes" id="UP001519460">
    <property type="component" value="Unassembled WGS sequence"/>
</dbReference>
<feature type="non-terminal residue" evidence="1">
    <location>
        <position position="134"/>
    </location>
</feature>
<evidence type="ECO:0008006" key="3">
    <source>
        <dbReference type="Google" id="ProtNLM"/>
    </source>
</evidence>
<protein>
    <recommendedName>
        <fullName evidence="3">Nuclease HARBI1</fullName>
    </recommendedName>
</protein>
<comment type="caution">
    <text evidence="1">The sequence shown here is derived from an EMBL/GenBank/DDBJ whole genome shotgun (WGS) entry which is preliminary data.</text>
</comment>
<accession>A0ABD0JL24</accession>
<organism evidence="1 2">
    <name type="scientific">Batillaria attramentaria</name>
    <dbReference type="NCBI Taxonomy" id="370345"/>
    <lineage>
        <taxon>Eukaryota</taxon>
        <taxon>Metazoa</taxon>
        <taxon>Spiralia</taxon>
        <taxon>Lophotrochozoa</taxon>
        <taxon>Mollusca</taxon>
        <taxon>Gastropoda</taxon>
        <taxon>Caenogastropoda</taxon>
        <taxon>Sorbeoconcha</taxon>
        <taxon>Cerithioidea</taxon>
        <taxon>Batillariidae</taxon>
        <taxon>Batillaria</taxon>
    </lineage>
</organism>
<dbReference type="AlphaFoldDB" id="A0ABD0JL24"/>
<gene>
    <name evidence="1" type="ORF">BaRGS_00033170</name>
</gene>
<dbReference type="EMBL" id="JACVVK020000401">
    <property type="protein sequence ID" value="KAK7475581.1"/>
    <property type="molecule type" value="Genomic_DNA"/>
</dbReference>
<proteinExistence type="predicted"/>
<evidence type="ECO:0000313" key="2">
    <source>
        <dbReference type="Proteomes" id="UP001519460"/>
    </source>
</evidence>
<evidence type="ECO:0000313" key="1">
    <source>
        <dbReference type="EMBL" id="KAK7475581.1"/>
    </source>
</evidence>
<name>A0ABD0JL24_9CAEN</name>
<reference evidence="1 2" key="1">
    <citation type="journal article" date="2023" name="Sci. Data">
        <title>Genome assembly of the Korean intertidal mud-creeper Batillaria attramentaria.</title>
        <authorList>
            <person name="Patra A.K."/>
            <person name="Ho P.T."/>
            <person name="Jun S."/>
            <person name="Lee S.J."/>
            <person name="Kim Y."/>
            <person name="Won Y.J."/>
        </authorList>
    </citation>
    <scope>NUCLEOTIDE SEQUENCE [LARGE SCALE GENOMIC DNA]</scope>
    <source>
        <strain evidence="1">Wonlab-2016</strain>
    </source>
</reference>
<sequence length="134" mass="15620">MRRNRLNRGLNEPKFTPTIEQVNGGLSRTFVKTNMAAAIAFAFYQQRQRRRLRIVRDRTHPLEVYDDSKVYKKFRFSRRAILELTAEIEHELEYPARRTGALTPVLQVLLTLRYYATGTFQNTVGDLIGVDQST</sequence>
<keyword evidence="2" id="KW-1185">Reference proteome</keyword>